<dbReference type="OrthoDB" id="9803702at2"/>
<dbReference type="GO" id="GO:0016740">
    <property type="term" value="F:transferase activity"/>
    <property type="evidence" value="ECO:0007669"/>
    <property type="project" value="UniProtKB-KW"/>
</dbReference>
<evidence type="ECO:0000259" key="1">
    <source>
        <dbReference type="Pfam" id="PF10090"/>
    </source>
</evidence>
<proteinExistence type="predicted"/>
<gene>
    <name evidence="2" type="ORF">LV82_01379</name>
</gene>
<protein>
    <submittedName>
        <fullName evidence="2">Histidine phosphotransferase ChpT</fullName>
    </submittedName>
</protein>
<sequence length="204" mass="22098">MTRISADDLAALVGSRICHDLVSPLGAIGNGIELLALTGGGGPEMGLVAQSVAQANARLRFFRIAFGKSEGSQPVPRNEIRTILSEMTEGGRIRVSWNVDDSPSRAEAKLTFLAIQCLETALPMGGQITVSRPSATGWQLEARSDRLKFDRQLWARLTGDPDDGIGQQQISAAQVQFILLPLEAARMNRRLRLDTAEDKLAISF</sequence>
<dbReference type="InterPro" id="IPR018762">
    <property type="entry name" value="ChpT_C"/>
</dbReference>
<dbReference type="RefSeq" id="WP_104070206.1">
    <property type="nucleotide sequence ID" value="NZ_PRDS01000003.1"/>
</dbReference>
<dbReference type="AlphaFoldDB" id="A0A2S5JIN3"/>
<dbReference type="EMBL" id="PRDS01000003">
    <property type="protein sequence ID" value="PPB81333.1"/>
    <property type="molecule type" value="Genomic_DNA"/>
</dbReference>
<comment type="caution">
    <text evidence="2">The sequence shown here is derived from an EMBL/GenBank/DDBJ whole genome shotgun (WGS) entry which is preliminary data.</text>
</comment>
<name>A0A2S5JIN3_9RHOB</name>
<organism evidence="2 3">
    <name type="scientific">Albidovulum inexpectatum</name>
    <dbReference type="NCBI Taxonomy" id="196587"/>
    <lineage>
        <taxon>Bacteria</taxon>
        <taxon>Pseudomonadati</taxon>
        <taxon>Pseudomonadota</taxon>
        <taxon>Alphaproteobacteria</taxon>
        <taxon>Rhodobacterales</taxon>
        <taxon>Paracoccaceae</taxon>
        <taxon>Albidovulum</taxon>
    </lineage>
</organism>
<accession>A0A2S5JIN3</accession>
<dbReference type="Gene3D" id="3.30.565.10">
    <property type="entry name" value="Histidine kinase-like ATPase, C-terminal domain"/>
    <property type="match status" value="1"/>
</dbReference>
<reference evidence="2 3" key="1">
    <citation type="submission" date="2018-01" db="EMBL/GenBank/DDBJ databases">
        <title>Genomic Encyclopedia of Archaeal and Bacterial Type Strains, Phase II (KMG-II): from individual species to whole genera.</title>
        <authorList>
            <person name="Goeker M."/>
        </authorList>
    </citation>
    <scope>NUCLEOTIDE SEQUENCE [LARGE SCALE GENOMIC DNA]</scope>
    <source>
        <strain evidence="2 3">DSM 12048</strain>
    </source>
</reference>
<keyword evidence="2" id="KW-0808">Transferase</keyword>
<keyword evidence="3" id="KW-1185">Reference proteome</keyword>
<dbReference type="Proteomes" id="UP000239736">
    <property type="component" value="Unassembled WGS sequence"/>
</dbReference>
<evidence type="ECO:0000313" key="2">
    <source>
        <dbReference type="EMBL" id="PPB81333.1"/>
    </source>
</evidence>
<evidence type="ECO:0000313" key="3">
    <source>
        <dbReference type="Proteomes" id="UP000239736"/>
    </source>
</evidence>
<dbReference type="InterPro" id="IPR036890">
    <property type="entry name" value="HATPase_C_sf"/>
</dbReference>
<dbReference type="Pfam" id="PF10090">
    <property type="entry name" value="HPTransfase"/>
    <property type="match status" value="1"/>
</dbReference>
<feature type="domain" description="Histidine phosphotransferase ChpT C-terminal" evidence="1">
    <location>
        <begin position="78"/>
        <end position="198"/>
    </location>
</feature>
<dbReference type="Gene3D" id="1.10.287.130">
    <property type="match status" value="1"/>
</dbReference>